<dbReference type="PANTHER" id="PTHR43353:SF5">
    <property type="entry name" value="SUCCINATE-SEMIALDEHYDE DEHYDROGENASE, MITOCHONDRIAL"/>
    <property type="match status" value="1"/>
</dbReference>
<dbReference type="InterPro" id="IPR016162">
    <property type="entry name" value="Ald_DH_N"/>
</dbReference>
<gene>
    <name evidence="6" type="primary">gabD_1</name>
    <name evidence="6" type="ORF">MGA5115_01887</name>
    <name evidence="7" type="ORF">MGA5116_00680</name>
</gene>
<evidence type="ECO:0000259" key="5">
    <source>
        <dbReference type="Pfam" id="PF00171"/>
    </source>
</evidence>
<dbReference type="EC" id="1.2.1.79" evidence="6"/>
<keyword evidence="2 4" id="KW-0560">Oxidoreductase</keyword>
<evidence type="ECO:0000256" key="3">
    <source>
        <dbReference type="PROSITE-ProRule" id="PRU10007"/>
    </source>
</evidence>
<dbReference type="Proteomes" id="UP000092840">
    <property type="component" value="Unassembled WGS sequence"/>
</dbReference>
<dbReference type="Proteomes" id="UP000092871">
    <property type="component" value="Unassembled WGS sequence"/>
</dbReference>
<dbReference type="InterPro" id="IPR010102">
    <property type="entry name" value="Succ_semiAld_DH"/>
</dbReference>
<dbReference type="GO" id="GO:0036243">
    <property type="term" value="F:succinate-semialdehyde dehydrogenase (NADP+) activity"/>
    <property type="evidence" value="ECO:0007669"/>
    <property type="project" value="UniProtKB-EC"/>
</dbReference>
<dbReference type="RefSeq" id="WP_067035366.1">
    <property type="nucleotide sequence ID" value="NZ_FLRA01000012.1"/>
</dbReference>
<dbReference type="GO" id="GO:0004777">
    <property type="term" value="F:succinate-semialdehyde dehydrogenase (NAD+) activity"/>
    <property type="evidence" value="ECO:0007669"/>
    <property type="project" value="TreeGrafter"/>
</dbReference>
<dbReference type="InterPro" id="IPR015590">
    <property type="entry name" value="Aldehyde_DH_dom"/>
</dbReference>
<evidence type="ECO:0000256" key="2">
    <source>
        <dbReference type="ARBA" id="ARBA00023002"/>
    </source>
</evidence>
<accession>A0A1C3JRA0</accession>
<evidence type="ECO:0000313" key="6">
    <source>
        <dbReference type="EMBL" id="SBT17771.1"/>
    </source>
</evidence>
<dbReference type="InterPro" id="IPR016161">
    <property type="entry name" value="Ald_DH/histidinol_DH"/>
</dbReference>
<dbReference type="InterPro" id="IPR050740">
    <property type="entry name" value="Aldehyde_DH_Superfamily"/>
</dbReference>
<protein>
    <submittedName>
        <fullName evidence="6">Succinate-semialdehyde dehydrogenase [NADP(+)] GabD</fullName>
        <ecNumber evidence="6">1.2.1.79</ecNumber>
    </submittedName>
</protein>
<evidence type="ECO:0000256" key="4">
    <source>
        <dbReference type="RuleBase" id="RU003345"/>
    </source>
</evidence>
<dbReference type="SUPFAM" id="SSF53720">
    <property type="entry name" value="ALDH-like"/>
    <property type="match status" value="1"/>
</dbReference>
<dbReference type="PROSITE" id="PS00687">
    <property type="entry name" value="ALDEHYDE_DEHYDR_GLU"/>
    <property type="match status" value="1"/>
</dbReference>
<dbReference type="CDD" id="cd07103">
    <property type="entry name" value="ALDH_F5_SSADH_GabD"/>
    <property type="match status" value="1"/>
</dbReference>
<dbReference type="EMBL" id="FLRA01000012">
    <property type="protein sequence ID" value="SBT17771.1"/>
    <property type="molecule type" value="Genomic_DNA"/>
</dbReference>
<dbReference type="InterPro" id="IPR029510">
    <property type="entry name" value="Ald_DH_CS_GLU"/>
</dbReference>
<name>A0A1C3JRA0_9GAMM</name>
<evidence type="ECO:0000313" key="8">
    <source>
        <dbReference type="Proteomes" id="UP000092840"/>
    </source>
</evidence>
<organism evidence="6 9">
    <name type="scientific">Marinomonas gallaica</name>
    <dbReference type="NCBI Taxonomy" id="1806667"/>
    <lineage>
        <taxon>Bacteria</taxon>
        <taxon>Pseudomonadati</taxon>
        <taxon>Pseudomonadota</taxon>
        <taxon>Gammaproteobacteria</taxon>
        <taxon>Oceanospirillales</taxon>
        <taxon>Oceanospirillaceae</taxon>
        <taxon>Marinomonas</taxon>
    </lineage>
</organism>
<dbReference type="InterPro" id="IPR016163">
    <property type="entry name" value="Ald_DH_C"/>
</dbReference>
<proteinExistence type="inferred from homology"/>
<keyword evidence="8" id="KW-1185">Reference proteome</keyword>
<evidence type="ECO:0000313" key="7">
    <source>
        <dbReference type="EMBL" id="SBT20097.1"/>
    </source>
</evidence>
<feature type="domain" description="Aldehyde dehydrogenase" evidence="5">
    <location>
        <begin position="21"/>
        <end position="481"/>
    </location>
</feature>
<evidence type="ECO:0000313" key="9">
    <source>
        <dbReference type="Proteomes" id="UP000092871"/>
    </source>
</evidence>
<dbReference type="EMBL" id="FLRB01000005">
    <property type="protein sequence ID" value="SBT20097.1"/>
    <property type="molecule type" value="Genomic_DNA"/>
</dbReference>
<dbReference type="GO" id="GO:0009450">
    <property type="term" value="P:gamma-aminobutyric acid catabolic process"/>
    <property type="evidence" value="ECO:0007669"/>
    <property type="project" value="InterPro"/>
</dbReference>
<dbReference type="PANTHER" id="PTHR43353">
    <property type="entry name" value="SUCCINATE-SEMIALDEHYDE DEHYDROGENASE, MITOCHONDRIAL"/>
    <property type="match status" value="1"/>
</dbReference>
<dbReference type="FunFam" id="3.40.309.10:FF:000004">
    <property type="entry name" value="Succinate-semialdehyde dehydrogenase I"/>
    <property type="match status" value="1"/>
</dbReference>
<reference evidence="7 8" key="2">
    <citation type="submission" date="2016-06" db="EMBL/GenBank/DDBJ databases">
        <authorList>
            <person name="Rodrigo-Torres L."/>
            <person name="Arahal D.R."/>
        </authorList>
    </citation>
    <scope>NUCLEOTIDE SEQUENCE [LARGE SCALE GENOMIC DNA]</scope>
    <source>
        <strain evidence="7 8">CECT 5116</strain>
    </source>
</reference>
<dbReference type="Gene3D" id="3.40.309.10">
    <property type="entry name" value="Aldehyde Dehydrogenase, Chain A, domain 2"/>
    <property type="match status" value="1"/>
</dbReference>
<comment type="similarity">
    <text evidence="1 4">Belongs to the aldehyde dehydrogenase family.</text>
</comment>
<reference evidence="6 9" key="1">
    <citation type="submission" date="2016-06" db="EMBL/GenBank/DDBJ databases">
        <authorList>
            <person name="Kjaerup R.B."/>
            <person name="Dalgaard T.S."/>
            <person name="Juul-Madsen H.R."/>
        </authorList>
    </citation>
    <scope>NUCLEOTIDE SEQUENCE [LARGE SCALE GENOMIC DNA]</scope>
    <source>
        <strain evidence="6 9">CECT 5115</strain>
    </source>
</reference>
<dbReference type="NCBIfam" id="TIGR01780">
    <property type="entry name" value="SSADH"/>
    <property type="match status" value="1"/>
</dbReference>
<feature type="active site" evidence="3">
    <location>
        <position position="258"/>
    </location>
</feature>
<sequence length="490" mass="52843">MNITLAQPNLLRNQSYINGQWVPADSGKTFAVTNPANGETIADLADCGADETTRAIEAADVALTTWRRKTAKERSLILRKWHQLILDNQEDLGKIMTLEQGKPLAEAKGEILYGASFIDWFADEARRIYGDVIPTFAEGKRVLTIKQPVGVVATITPWNFPNAMIARKIAPALAAGCTVVARPSKETPLSALALAELAHQAGVPEGVLNIIVGSSSKDVGGVMTSHPTVRKLSFTGSTPVGKALQSQCSDTVKRTSMELGGNAPFIVFDDADIDAAIEGLMGCKFRNAGQVCISANRILVQDGIYDEFADKLTKRVAELKTGNGLEEDVKVGPLINKGAVEKVVELVDDAVKKGAQVTVGGHDSEQGDERYYQPTVLTNVTDDMDVFSTEIFGPVAALYRFKTEDEAIERANNTPFGLASYFYSQGFSRIWRVSEALEYGMVGINEGGISTEVAPFGGIKESGNGREGSKYGIDDYVEIKYLCMGGIQEA</sequence>
<dbReference type="Pfam" id="PF00171">
    <property type="entry name" value="Aldedh"/>
    <property type="match status" value="1"/>
</dbReference>
<dbReference type="FunFam" id="3.40.605.10:FF:000005">
    <property type="entry name" value="Succinate-semialdehyde dehydrogenase I"/>
    <property type="match status" value="1"/>
</dbReference>
<dbReference type="OrthoDB" id="9812625at2"/>
<dbReference type="AlphaFoldDB" id="A0A1C3JRA0"/>
<evidence type="ECO:0000256" key="1">
    <source>
        <dbReference type="ARBA" id="ARBA00009986"/>
    </source>
</evidence>
<dbReference type="Gene3D" id="3.40.605.10">
    <property type="entry name" value="Aldehyde Dehydrogenase, Chain A, domain 1"/>
    <property type="match status" value="1"/>
</dbReference>